<accession>A0A0E9QGB2</accession>
<dbReference type="EMBL" id="GBXM01093217">
    <property type="protein sequence ID" value="JAH15360.1"/>
    <property type="molecule type" value="Transcribed_RNA"/>
</dbReference>
<dbReference type="AlphaFoldDB" id="A0A0E9QGB2"/>
<protein>
    <submittedName>
        <fullName evidence="1">Uncharacterized protein</fullName>
    </submittedName>
</protein>
<evidence type="ECO:0000313" key="1">
    <source>
        <dbReference type="EMBL" id="JAH15360.1"/>
    </source>
</evidence>
<reference evidence="1" key="1">
    <citation type="submission" date="2014-11" db="EMBL/GenBank/DDBJ databases">
        <authorList>
            <person name="Amaro Gonzalez C."/>
        </authorList>
    </citation>
    <scope>NUCLEOTIDE SEQUENCE</scope>
</reference>
<organism evidence="1">
    <name type="scientific">Anguilla anguilla</name>
    <name type="common">European freshwater eel</name>
    <name type="synonym">Muraena anguilla</name>
    <dbReference type="NCBI Taxonomy" id="7936"/>
    <lineage>
        <taxon>Eukaryota</taxon>
        <taxon>Metazoa</taxon>
        <taxon>Chordata</taxon>
        <taxon>Craniata</taxon>
        <taxon>Vertebrata</taxon>
        <taxon>Euteleostomi</taxon>
        <taxon>Actinopterygii</taxon>
        <taxon>Neopterygii</taxon>
        <taxon>Teleostei</taxon>
        <taxon>Anguilliformes</taxon>
        <taxon>Anguillidae</taxon>
        <taxon>Anguilla</taxon>
    </lineage>
</organism>
<sequence>MKGCSAPSNQCLHFSKASLTASSSRSPTS</sequence>
<reference evidence="1" key="2">
    <citation type="journal article" date="2015" name="Fish Shellfish Immunol.">
        <title>Early steps in the European eel (Anguilla anguilla)-Vibrio vulnificus interaction in the gills: Role of the RtxA13 toxin.</title>
        <authorList>
            <person name="Callol A."/>
            <person name="Pajuelo D."/>
            <person name="Ebbesson L."/>
            <person name="Teles M."/>
            <person name="MacKenzie S."/>
            <person name="Amaro C."/>
        </authorList>
    </citation>
    <scope>NUCLEOTIDE SEQUENCE</scope>
</reference>
<name>A0A0E9QGB2_ANGAN</name>
<proteinExistence type="predicted"/>